<feature type="compositionally biased region" description="Low complexity" evidence="1">
    <location>
        <begin position="49"/>
        <end position="60"/>
    </location>
</feature>
<feature type="compositionally biased region" description="Low complexity" evidence="1">
    <location>
        <begin position="21"/>
        <end position="30"/>
    </location>
</feature>
<reference evidence="3" key="1">
    <citation type="submission" date="2022-10" db="EMBL/GenBank/DDBJ databases">
        <title>The complete genomes of actinobacterial strains from the NBC collection.</title>
        <authorList>
            <person name="Joergensen T.S."/>
            <person name="Alvarez Arevalo M."/>
            <person name="Sterndorff E.B."/>
            <person name="Faurdal D."/>
            <person name="Vuksanovic O."/>
            <person name="Mourched A.-S."/>
            <person name="Charusanti P."/>
            <person name="Shaw S."/>
            <person name="Blin K."/>
            <person name="Weber T."/>
        </authorList>
    </citation>
    <scope>NUCLEOTIDE SEQUENCE</scope>
    <source>
        <strain evidence="3">NBC_01482</strain>
    </source>
</reference>
<evidence type="ECO:0000256" key="1">
    <source>
        <dbReference type="SAM" id="MobiDB-lite"/>
    </source>
</evidence>
<feature type="region of interest" description="Disordered" evidence="1">
    <location>
        <begin position="1"/>
        <end position="95"/>
    </location>
</feature>
<feature type="domain" description="Transglycosylase SLT" evidence="2">
    <location>
        <begin position="337"/>
        <end position="416"/>
    </location>
</feature>
<dbReference type="Proteomes" id="UP001432062">
    <property type="component" value="Chromosome"/>
</dbReference>
<evidence type="ECO:0000313" key="4">
    <source>
        <dbReference type="Proteomes" id="UP001432062"/>
    </source>
</evidence>
<name>A0ABZ1YXS8_9NOCA</name>
<feature type="compositionally biased region" description="Low complexity" evidence="1">
    <location>
        <begin position="68"/>
        <end position="94"/>
    </location>
</feature>
<dbReference type="Pfam" id="PF01464">
    <property type="entry name" value="SLT"/>
    <property type="match status" value="1"/>
</dbReference>
<dbReference type="Gene3D" id="1.10.530.10">
    <property type="match status" value="1"/>
</dbReference>
<dbReference type="InterPro" id="IPR008258">
    <property type="entry name" value="Transglycosylase_SLT_dom_1"/>
</dbReference>
<evidence type="ECO:0000259" key="2">
    <source>
        <dbReference type="Pfam" id="PF01464"/>
    </source>
</evidence>
<dbReference type="SUPFAM" id="SSF53955">
    <property type="entry name" value="Lysozyme-like"/>
    <property type="match status" value="1"/>
</dbReference>
<keyword evidence="4" id="KW-1185">Reference proteome</keyword>
<feature type="compositionally biased region" description="Gly residues" evidence="1">
    <location>
        <begin position="123"/>
        <end position="140"/>
    </location>
</feature>
<dbReference type="CDD" id="cd13402">
    <property type="entry name" value="LT_TF-like"/>
    <property type="match status" value="1"/>
</dbReference>
<evidence type="ECO:0000313" key="3">
    <source>
        <dbReference type="EMBL" id="WUV47821.1"/>
    </source>
</evidence>
<dbReference type="EMBL" id="CP109441">
    <property type="protein sequence ID" value="WUV47821.1"/>
    <property type="molecule type" value="Genomic_DNA"/>
</dbReference>
<feature type="compositionally biased region" description="Gly residues" evidence="1">
    <location>
        <begin position="31"/>
        <end position="48"/>
    </location>
</feature>
<dbReference type="RefSeq" id="WP_329412016.1">
    <property type="nucleotide sequence ID" value="NZ_CP109441.1"/>
</dbReference>
<sequence>MAPPPGAPGQGGSGQNGTGQNGSAPAAPGVSPGGGSGNSGTVPGGAGSGAVAPGTVAPPATTEPPPGAAAAPQGQVVPDQRSATAPAEQPAAAPGLDAETLASAIPALAMVPMMIASALSGLGSGSGSGGGSGGSGGSSSGSGLSPEAEEALKTLKTLAAVYGDGDSSDPEVQQLRKELGVTGSGDTATSIKARQLWQANAAGAFNNLDTQLATYITGLAGDHKIDKKAIAALIREVNVALADLGPQAYTKAGQQKVHQILTTALQKAQRIVTGSQASATDTAKAINRLTGQYLYNINGQQYPGSSTSTSTSAVGGTMGQWIQQALQVLQQMGYDISKIDPKAIAIIIKNESGGNPNATNNWDSNAKNGTPSKGLMQTIGPTFNRWAAPGHKNVYNPVDNIVAGVRYAINRYGSVSNVPGVKAVRNGRSYVGY</sequence>
<proteinExistence type="predicted"/>
<gene>
    <name evidence="3" type="ORF">OG563_06195</name>
</gene>
<dbReference type="InterPro" id="IPR023346">
    <property type="entry name" value="Lysozyme-like_dom_sf"/>
</dbReference>
<feature type="region of interest" description="Disordered" evidence="1">
    <location>
        <begin position="123"/>
        <end position="149"/>
    </location>
</feature>
<dbReference type="InterPro" id="IPR019710">
    <property type="entry name" value="DUF4226"/>
</dbReference>
<feature type="compositionally biased region" description="Gly residues" evidence="1">
    <location>
        <begin position="8"/>
        <end position="20"/>
    </location>
</feature>
<protein>
    <submittedName>
        <fullName evidence="3">DUF4226 domain-containing protein</fullName>
    </submittedName>
</protein>
<dbReference type="Pfam" id="PF10774">
    <property type="entry name" value="DUF4226"/>
    <property type="match status" value="1"/>
</dbReference>
<organism evidence="3 4">
    <name type="scientific">Nocardia vinacea</name>
    <dbReference type="NCBI Taxonomy" id="96468"/>
    <lineage>
        <taxon>Bacteria</taxon>
        <taxon>Bacillati</taxon>
        <taxon>Actinomycetota</taxon>
        <taxon>Actinomycetes</taxon>
        <taxon>Mycobacteriales</taxon>
        <taxon>Nocardiaceae</taxon>
        <taxon>Nocardia</taxon>
    </lineage>
</organism>
<accession>A0ABZ1YXS8</accession>